<dbReference type="Proteomes" id="UP000030651">
    <property type="component" value="Unassembled WGS sequence"/>
</dbReference>
<reference evidence="5" key="1">
    <citation type="journal article" date="2015" name="BMC Genomics">
        <title>Genomic and transcriptomic analysis of the endophytic fungus Pestalotiopsis fici reveals its lifestyle and high potential for synthesis of natural products.</title>
        <authorList>
            <person name="Wang X."/>
            <person name="Zhang X."/>
            <person name="Liu L."/>
            <person name="Xiang M."/>
            <person name="Wang W."/>
            <person name="Sun X."/>
            <person name="Che Y."/>
            <person name="Guo L."/>
            <person name="Liu G."/>
            <person name="Guo L."/>
            <person name="Wang C."/>
            <person name="Yin W.B."/>
            <person name="Stadler M."/>
            <person name="Zhang X."/>
            <person name="Liu X."/>
        </authorList>
    </citation>
    <scope>NUCLEOTIDE SEQUENCE [LARGE SCALE GENOMIC DNA]</scope>
    <source>
        <strain evidence="5">W106-1 / CGMCC3.15140</strain>
    </source>
</reference>
<dbReference type="GO" id="GO:0005634">
    <property type="term" value="C:nucleus"/>
    <property type="evidence" value="ECO:0007669"/>
    <property type="project" value="UniProtKB-SubCell"/>
</dbReference>
<evidence type="ECO:0000313" key="4">
    <source>
        <dbReference type="EMBL" id="ETS82046.1"/>
    </source>
</evidence>
<dbReference type="GO" id="GO:0000976">
    <property type="term" value="F:transcription cis-regulatory region binding"/>
    <property type="evidence" value="ECO:0007669"/>
    <property type="project" value="TreeGrafter"/>
</dbReference>
<name>W3XA44_PESFW</name>
<comment type="subcellular location">
    <subcellularLocation>
        <location evidence="1">Nucleus</location>
    </subcellularLocation>
</comment>
<dbReference type="HOGENOM" id="CLU_021916_2_1_1"/>
<dbReference type="eggNOG" id="ENOG502SMC4">
    <property type="taxonomic scope" value="Eukaryota"/>
</dbReference>
<evidence type="ECO:0000256" key="3">
    <source>
        <dbReference type="SAM" id="MobiDB-lite"/>
    </source>
</evidence>
<keyword evidence="2" id="KW-0539">Nucleus</keyword>
<keyword evidence="5" id="KW-1185">Reference proteome</keyword>
<accession>W3XA44</accession>
<dbReference type="RefSeq" id="XP_007833820.1">
    <property type="nucleotide sequence ID" value="XM_007835629.1"/>
</dbReference>
<gene>
    <name evidence="4" type="ORF">PFICI_07048</name>
</gene>
<protein>
    <recommendedName>
        <fullName evidence="6">Zn(2)-C6 fungal-type domain-containing protein</fullName>
    </recommendedName>
</protein>
<dbReference type="PANTHER" id="PTHR37534:SF48">
    <property type="entry name" value="FINGER DOMAIN PROTEIN, PUTATIVE-RELATED"/>
    <property type="match status" value="1"/>
</dbReference>
<evidence type="ECO:0000256" key="2">
    <source>
        <dbReference type="ARBA" id="ARBA00023242"/>
    </source>
</evidence>
<dbReference type="InParanoid" id="W3XA44"/>
<dbReference type="PANTHER" id="PTHR37534">
    <property type="entry name" value="TRANSCRIPTIONAL ACTIVATOR PROTEIN UGA3"/>
    <property type="match status" value="1"/>
</dbReference>
<evidence type="ECO:0000313" key="5">
    <source>
        <dbReference type="Proteomes" id="UP000030651"/>
    </source>
</evidence>
<dbReference type="EMBL" id="KI912112">
    <property type="protein sequence ID" value="ETS82046.1"/>
    <property type="molecule type" value="Genomic_DNA"/>
</dbReference>
<dbReference type="OMA" id="CFERPYC"/>
<dbReference type="InterPro" id="IPR021858">
    <property type="entry name" value="Fun_TF"/>
</dbReference>
<dbReference type="GeneID" id="19272061"/>
<dbReference type="Pfam" id="PF11951">
    <property type="entry name" value="Fungal_trans_2"/>
    <property type="match status" value="1"/>
</dbReference>
<dbReference type="GO" id="GO:0045944">
    <property type="term" value="P:positive regulation of transcription by RNA polymerase II"/>
    <property type="evidence" value="ECO:0007669"/>
    <property type="project" value="TreeGrafter"/>
</dbReference>
<dbReference type="OrthoDB" id="5386330at2759"/>
<organism evidence="4 5">
    <name type="scientific">Pestalotiopsis fici (strain W106-1 / CGMCC3.15140)</name>
    <dbReference type="NCBI Taxonomy" id="1229662"/>
    <lineage>
        <taxon>Eukaryota</taxon>
        <taxon>Fungi</taxon>
        <taxon>Dikarya</taxon>
        <taxon>Ascomycota</taxon>
        <taxon>Pezizomycotina</taxon>
        <taxon>Sordariomycetes</taxon>
        <taxon>Xylariomycetidae</taxon>
        <taxon>Amphisphaeriales</taxon>
        <taxon>Sporocadaceae</taxon>
        <taxon>Pestalotiopsis</taxon>
    </lineage>
</organism>
<evidence type="ECO:0008006" key="6">
    <source>
        <dbReference type="Google" id="ProtNLM"/>
    </source>
</evidence>
<dbReference type="AlphaFoldDB" id="W3XA44"/>
<feature type="region of interest" description="Disordered" evidence="3">
    <location>
        <begin position="88"/>
        <end position="127"/>
    </location>
</feature>
<dbReference type="GO" id="GO:0003700">
    <property type="term" value="F:DNA-binding transcription factor activity"/>
    <property type="evidence" value="ECO:0007669"/>
    <property type="project" value="TreeGrafter"/>
</dbReference>
<sequence length="605" mass="68331">MEPGLKPNVVVAQNMETLAMASPNLDRPTMITPGAAGPKTDFPLREKRHCWECMRRRLVCDSAPGACNKCKTRGVVCPGYDDKKPLRWLTPGKVKSKPRRPKNAPEPKPVSKKSSKEKAQTNDESTIPVVDMAQGAVERYKWQNDVSDIVQAVAFYNNWIYPAWDSTREIASTSWITPLPLGVLNGVEPAISHSLTFCTLSYRFTQLSSPTSIGRMEDDQLAIATKMYYHRWVTLVLSLLLYPILHGSTASKARGRAAYMRPFDVTRIGRGHPPQVHSREAVSAVTNLILAFTRDIAVRALSEALSDPKRKTNNVTLLAVFIFLMVDIAQARMNWRHHYDGLATLIRIRGGLTKNLLPDPYHTIVMAYYFVTGVIGNTTSPAHDLAEPFMFIDNMDMIAEYYGDGRFPTLMCPPDMFLSIARVNHLRAQAAQPIASQVQTLKPRAEALVKHIDDFQPEDWAYSLGSSEQENLLLLARIYQSATMVFCLSSLQSVRVLPRSAAVQTCKARHHQRLLQDLREGLCKRSLRFRDVLIKCIMWPLMIAGTELRNGSLADRNFIERELENMSPTIGSYLPVYALSLIKRFWQSDEVEWDECFDEPRAFVT</sequence>
<evidence type="ECO:0000256" key="1">
    <source>
        <dbReference type="ARBA" id="ARBA00004123"/>
    </source>
</evidence>
<dbReference type="KEGG" id="pfy:PFICI_07048"/>
<proteinExistence type="predicted"/>